<dbReference type="Proteomes" id="UP000052258">
    <property type="component" value="Unassembled WGS sequence"/>
</dbReference>
<dbReference type="PATRIC" id="fig|1430899.3.peg.580"/>
<gene>
    <name evidence="2" type="ORF">X560_0564</name>
</gene>
<feature type="transmembrane region" description="Helical" evidence="1">
    <location>
        <begin position="24"/>
        <end position="44"/>
    </location>
</feature>
<reference evidence="2 3" key="1">
    <citation type="journal article" date="2015" name="Genome Biol. Evol.">
        <title>Comparative Genomics of Listeria Sensu Lato: Genus-Wide Differences in Evolutionary Dynamics and the Progressive Gain of Complex, Potentially Pathogenicity-Related Traits through Lateral Gene Transfer.</title>
        <authorList>
            <person name="Chiara M."/>
            <person name="Caruso M."/>
            <person name="D'Erchia A.M."/>
            <person name="Manzari C."/>
            <person name="Fraccalvieri R."/>
            <person name="Goffredo E."/>
            <person name="Latorre L."/>
            <person name="Miccolupo A."/>
            <person name="Padalino I."/>
            <person name="Santagada G."/>
            <person name="Chiocco D."/>
            <person name="Pesole G."/>
            <person name="Horner D.S."/>
            <person name="Parisi A."/>
        </authorList>
    </citation>
    <scope>NUCLEOTIDE SEQUENCE [LARGE SCALE GENOMIC DNA]</scope>
    <source>
        <strain evidence="2 3">1991</strain>
    </source>
</reference>
<dbReference type="EMBL" id="AZHO01000007">
    <property type="protein sequence ID" value="KMT60436.1"/>
    <property type="molecule type" value="Genomic_DNA"/>
</dbReference>
<dbReference type="AlphaFoldDB" id="A0A0J8J7Y0"/>
<organism evidence="2 3">
    <name type="scientific">Listeria fleischmannii 1991</name>
    <dbReference type="NCBI Taxonomy" id="1430899"/>
    <lineage>
        <taxon>Bacteria</taxon>
        <taxon>Bacillati</taxon>
        <taxon>Bacillota</taxon>
        <taxon>Bacilli</taxon>
        <taxon>Bacillales</taxon>
        <taxon>Listeriaceae</taxon>
        <taxon>Listeria</taxon>
    </lineage>
</organism>
<evidence type="ECO:0000313" key="2">
    <source>
        <dbReference type="EMBL" id="KMT60436.1"/>
    </source>
</evidence>
<keyword evidence="1" id="KW-0472">Membrane</keyword>
<comment type="caution">
    <text evidence="2">The sequence shown here is derived from an EMBL/GenBank/DDBJ whole genome shotgun (WGS) entry which is preliminary data.</text>
</comment>
<sequence length="48" mass="5746">MIYQAILMNLYHLLRWVKMKLKRAFWKGLFLVSIKIFFANGVSIKLTT</sequence>
<name>A0A0J8J7Y0_9LIST</name>
<accession>A0A0J8J7Y0</accession>
<evidence type="ECO:0000313" key="3">
    <source>
        <dbReference type="Proteomes" id="UP000052258"/>
    </source>
</evidence>
<evidence type="ECO:0000256" key="1">
    <source>
        <dbReference type="SAM" id="Phobius"/>
    </source>
</evidence>
<keyword evidence="1" id="KW-1133">Transmembrane helix</keyword>
<keyword evidence="3" id="KW-1185">Reference proteome</keyword>
<keyword evidence="1" id="KW-0812">Transmembrane</keyword>
<protein>
    <submittedName>
        <fullName evidence="2">Uncharacterized protein</fullName>
    </submittedName>
</protein>
<proteinExistence type="predicted"/>